<dbReference type="EMBL" id="JAAAHY010000003">
    <property type="protein sequence ID" value="KAF9968817.1"/>
    <property type="molecule type" value="Genomic_DNA"/>
</dbReference>
<feature type="compositionally biased region" description="Polar residues" evidence="1">
    <location>
        <begin position="279"/>
        <end position="297"/>
    </location>
</feature>
<feature type="compositionally biased region" description="Polar residues" evidence="1">
    <location>
        <begin position="682"/>
        <end position="693"/>
    </location>
</feature>
<feature type="transmembrane region" description="Helical" evidence="2">
    <location>
        <begin position="75"/>
        <end position="98"/>
    </location>
</feature>
<gene>
    <name evidence="3" type="ORF">BGZ70_005621</name>
</gene>
<accession>A0A9P6JF10</accession>
<feature type="region of interest" description="Disordered" evidence="1">
    <location>
        <begin position="432"/>
        <end position="643"/>
    </location>
</feature>
<evidence type="ECO:0000256" key="2">
    <source>
        <dbReference type="SAM" id="Phobius"/>
    </source>
</evidence>
<feature type="region of interest" description="Disordered" evidence="1">
    <location>
        <begin position="262"/>
        <end position="393"/>
    </location>
</feature>
<feature type="transmembrane region" description="Helical" evidence="2">
    <location>
        <begin position="152"/>
        <end position="173"/>
    </location>
</feature>
<dbReference type="AlphaFoldDB" id="A0A9P6JF10"/>
<protein>
    <submittedName>
        <fullName evidence="3">Uncharacterized protein</fullName>
    </submittedName>
</protein>
<feature type="transmembrane region" description="Helical" evidence="2">
    <location>
        <begin position="12"/>
        <end position="31"/>
    </location>
</feature>
<feature type="compositionally biased region" description="Low complexity" evidence="1">
    <location>
        <begin position="439"/>
        <end position="458"/>
    </location>
</feature>
<evidence type="ECO:0000313" key="3">
    <source>
        <dbReference type="EMBL" id="KAF9968817.1"/>
    </source>
</evidence>
<evidence type="ECO:0000256" key="1">
    <source>
        <dbReference type="SAM" id="MobiDB-lite"/>
    </source>
</evidence>
<proteinExistence type="predicted"/>
<feature type="region of interest" description="Disordered" evidence="1">
    <location>
        <begin position="674"/>
        <end position="728"/>
    </location>
</feature>
<keyword evidence="2" id="KW-0812">Transmembrane</keyword>
<keyword evidence="2" id="KW-0472">Membrane</keyword>
<feature type="compositionally biased region" description="Basic and acidic residues" evidence="1">
    <location>
        <begin position="477"/>
        <end position="501"/>
    </location>
</feature>
<organism evidence="3 4">
    <name type="scientific">Mortierella alpina</name>
    <name type="common">Oleaginous fungus</name>
    <name type="synonym">Mortierella renispora</name>
    <dbReference type="NCBI Taxonomy" id="64518"/>
    <lineage>
        <taxon>Eukaryota</taxon>
        <taxon>Fungi</taxon>
        <taxon>Fungi incertae sedis</taxon>
        <taxon>Mucoromycota</taxon>
        <taxon>Mortierellomycotina</taxon>
        <taxon>Mortierellomycetes</taxon>
        <taxon>Mortierellales</taxon>
        <taxon>Mortierellaceae</taxon>
        <taxon>Mortierella</taxon>
    </lineage>
</organism>
<dbReference type="OrthoDB" id="2441609at2759"/>
<name>A0A9P6JF10_MORAP</name>
<keyword evidence="2" id="KW-1133">Transmembrane helix</keyword>
<feature type="compositionally biased region" description="Polar residues" evidence="1">
    <location>
        <begin position="346"/>
        <end position="355"/>
    </location>
</feature>
<keyword evidence="4" id="KW-1185">Reference proteome</keyword>
<evidence type="ECO:0000313" key="4">
    <source>
        <dbReference type="Proteomes" id="UP000738359"/>
    </source>
</evidence>
<feature type="compositionally biased region" description="Polar residues" evidence="1">
    <location>
        <begin position="706"/>
        <end position="720"/>
    </location>
</feature>
<dbReference type="Proteomes" id="UP000738359">
    <property type="component" value="Unassembled WGS sequence"/>
</dbReference>
<reference evidence="3" key="1">
    <citation type="journal article" date="2020" name="Fungal Divers.">
        <title>Resolving the Mortierellaceae phylogeny through synthesis of multi-gene phylogenetics and phylogenomics.</title>
        <authorList>
            <person name="Vandepol N."/>
            <person name="Liber J."/>
            <person name="Desiro A."/>
            <person name="Na H."/>
            <person name="Kennedy M."/>
            <person name="Barry K."/>
            <person name="Grigoriev I.V."/>
            <person name="Miller A.N."/>
            <person name="O'Donnell K."/>
            <person name="Stajich J.E."/>
            <person name="Bonito G."/>
        </authorList>
    </citation>
    <scope>NUCLEOTIDE SEQUENCE</scope>
    <source>
        <strain evidence="3">CK1249</strain>
    </source>
</reference>
<feature type="compositionally biased region" description="Low complexity" evidence="1">
    <location>
        <begin position="615"/>
        <end position="629"/>
    </location>
</feature>
<feature type="compositionally biased region" description="Polar residues" evidence="1">
    <location>
        <begin position="602"/>
        <end position="614"/>
    </location>
</feature>
<feature type="compositionally biased region" description="Low complexity" evidence="1">
    <location>
        <begin position="565"/>
        <end position="583"/>
    </location>
</feature>
<comment type="caution">
    <text evidence="3">The sequence shown here is derived from an EMBL/GenBank/DDBJ whole genome shotgun (WGS) entry which is preliminary data.</text>
</comment>
<feature type="transmembrane region" description="Helical" evidence="2">
    <location>
        <begin position="43"/>
        <end position="63"/>
    </location>
</feature>
<sequence length="728" mass="77364">MPSSPTHNIVRALQLALSISIVATAAFLLHYRTQSHSNFTNEPLVSCISGGVAFIYALWALLNHRRQPDNHRWKYLHGLGCLVVAGLLIAGSVLAFVLGNRGVLCQQLDDADNIKNTGIVQKRDLPEYDDGRQYGPQERCENFYAEMDKANAVMGIVAAIVWMVDFGLIFGLCGSSGRYGPHRDYPARRGQIAPEDEDYFPAGEGSRRTDDFYPQEDYYDTLDQRKMALDWLEQKNRAGTRSMDDPRSHIQEPIPLAMRQNLGVGGASSNKSELPFEASENSTKYHSGATSATTLNSDQHHVETGQAESPAGTVVTVLSPPPLPRPRWVQPPDSPTLPAPKRLQDPQLSFSSDRVSLTEGEPTLPAESTPQAVQQPLEQSTMSEPESDLQFASAASSPRYVEFPPGPACYVFESSHQEFLPSYVNMAARFEQKQTLKQSSPASSAPSSTASGAGTPTGKRSSSQRRIVVTGLGFDVSSRDEAEIAAEEAKEAEQGKSRGTAEADSTAVRSCAKGPPEQGGKLVRDSTDALATASLASGDATLERPQNVKSPIAKTPLSAPPMSPMSPHVSTSPASVPVPSAEPLSGPQSFGNKDSRHCHNAVVSNATSTHSSPRASTASTGSNSSGTSAINKKPAMTKRKTSKLSVVTLKNGLQNINSYGISSSGNGNGNGSSCNALDSAGTGLNSTATSAVGTPSAELSPAMRNMTLSGGTSPLQSASPRSPYRGDF</sequence>
<feature type="compositionally biased region" description="Polar residues" evidence="1">
    <location>
        <begin position="366"/>
        <end position="384"/>
    </location>
</feature>
<feature type="compositionally biased region" description="Low complexity" evidence="1">
    <location>
        <begin position="528"/>
        <end position="540"/>
    </location>
</feature>